<dbReference type="Gene3D" id="2.60.120.10">
    <property type="entry name" value="Jelly Rolls"/>
    <property type="match status" value="2"/>
</dbReference>
<dbReference type="OrthoDB" id="9814704at2"/>
<feature type="domain" description="Cyclic nucleotide-binding" evidence="1">
    <location>
        <begin position="17"/>
        <end position="126"/>
    </location>
</feature>
<dbReference type="InterPro" id="IPR050503">
    <property type="entry name" value="cAMP-dep_PK_reg_su-like"/>
</dbReference>
<reference evidence="2 4" key="1">
    <citation type="submission" date="2015-11" db="EMBL/GenBank/DDBJ databases">
        <title>Genomic analysis of 38 Legionella species identifies large and diverse effector repertoires.</title>
        <authorList>
            <person name="Burstein D."/>
            <person name="Amaro F."/>
            <person name="Zusman T."/>
            <person name="Lifshitz Z."/>
            <person name="Cohen O."/>
            <person name="Gilbert J.A."/>
            <person name="Pupko T."/>
            <person name="Shuman H.A."/>
            <person name="Segal G."/>
        </authorList>
    </citation>
    <scope>NUCLEOTIDE SEQUENCE [LARGE SCALE GENOMIC DNA]</scope>
    <source>
        <strain evidence="2 4">ORW</strain>
    </source>
</reference>
<dbReference type="PROSITE" id="PS50042">
    <property type="entry name" value="CNMP_BINDING_3"/>
    <property type="match status" value="2"/>
</dbReference>
<name>A0A0W0S5Z5_9GAMM</name>
<keyword evidence="5" id="KW-1185">Reference proteome</keyword>
<dbReference type="GO" id="GO:0004862">
    <property type="term" value="F:cAMP-dependent protein kinase inhibitor activity"/>
    <property type="evidence" value="ECO:0007669"/>
    <property type="project" value="TreeGrafter"/>
</dbReference>
<dbReference type="GO" id="GO:0005952">
    <property type="term" value="C:cAMP-dependent protein kinase complex"/>
    <property type="evidence" value="ECO:0007669"/>
    <property type="project" value="InterPro"/>
</dbReference>
<dbReference type="PANTHER" id="PTHR11635:SF152">
    <property type="entry name" value="CAMP-DEPENDENT PROTEIN KINASE TYPE I REGULATORY SUBUNIT-RELATED"/>
    <property type="match status" value="1"/>
</dbReference>
<dbReference type="Pfam" id="PF00027">
    <property type="entry name" value="cNMP_binding"/>
    <property type="match status" value="2"/>
</dbReference>
<dbReference type="SUPFAM" id="SSF51206">
    <property type="entry name" value="cAMP-binding domain-like"/>
    <property type="match status" value="2"/>
</dbReference>
<gene>
    <name evidence="2" type="ORF">Lche_3289</name>
    <name evidence="3" type="ORF">NCTC11976_01183</name>
</gene>
<dbReference type="GO" id="GO:0030552">
    <property type="term" value="F:cAMP binding"/>
    <property type="evidence" value="ECO:0007669"/>
    <property type="project" value="TreeGrafter"/>
</dbReference>
<dbReference type="Proteomes" id="UP000054921">
    <property type="component" value="Unassembled WGS sequence"/>
</dbReference>
<dbReference type="EMBL" id="LNXW01000014">
    <property type="protein sequence ID" value="KTC78500.1"/>
    <property type="molecule type" value="Genomic_DNA"/>
</dbReference>
<dbReference type="InterPro" id="IPR018490">
    <property type="entry name" value="cNMP-bd_dom_sf"/>
</dbReference>
<dbReference type="STRING" id="28084.Lche_3289"/>
<organism evidence="2 4">
    <name type="scientific">Legionella cherrii</name>
    <dbReference type="NCBI Taxonomy" id="28084"/>
    <lineage>
        <taxon>Bacteria</taxon>
        <taxon>Pseudomonadati</taxon>
        <taxon>Pseudomonadota</taxon>
        <taxon>Gammaproteobacteria</taxon>
        <taxon>Legionellales</taxon>
        <taxon>Legionellaceae</taxon>
        <taxon>Legionella</taxon>
    </lineage>
</organism>
<proteinExistence type="predicted"/>
<dbReference type="GO" id="GO:0034236">
    <property type="term" value="F:protein kinase A catalytic subunit binding"/>
    <property type="evidence" value="ECO:0007669"/>
    <property type="project" value="TreeGrafter"/>
</dbReference>
<accession>A0A0W0S5Z5</accession>
<dbReference type="Proteomes" id="UP000277577">
    <property type="component" value="Chromosome"/>
</dbReference>
<evidence type="ECO:0000313" key="4">
    <source>
        <dbReference type="Proteomes" id="UP000054921"/>
    </source>
</evidence>
<reference evidence="3 5" key="2">
    <citation type="submission" date="2018-12" db="EMBL/GenBank/DDBJ databases">
        <authorList>
            <consortium name="Pathogen Informatics"/>
        </authorList>
    </citation>
    <scope>NUCLEOTIDE SEQUENCE [LARGE SCALE GENOMIC DNA]</scope>
    <source>
        <strain evidence="3 5">NCTC11976</strain>
    </source>
</reference>
<dbReference type="GO" id="GO:0005829">
    <property type="term" value="C:cytosol"/>
    <property type="evidence" value="ECO:0007669"/>
    <property type="project" value="TreeGrafter"/>
</dbReference>
<feature type="domain" description="Cyclic nucleotide-binding" evidence="1">
    <location>
        <begin position="154"/>
        <end position="253"/>
    </location>
</feature>
<evidence type="ECO:0000313" key="5">
    <source>
        <dbReference type="Proteomes" id="UP000277577"/>
    </source>
</evidence>
<dbReference type="EMBL" id="LR134173">
    <property type="protein sequence ID" value="VEB35097.1"/>
    <property type="molecule type" value="Genomic_DNA"/>
</dbReference>
<dbReference type="InterPro" id="IPR014710">
    <property type="entry name" value="RmlC-like_jellyroll"/>
</dbReference>
<dbReference type="PATRIC" id="fig|28084.5.peg.3567"/>
<dbReference type="InterPro" id="IPR000595">
    <property type="entry name" value="cNMP-bd_dom"/>
</dbReference>
<dbReference type="PANTHER" id="PTHR11635">
    <property type="entry name" value="CAMP-DEPENDENT PROTEIN KINASE REGULATORY CHAIN"/>
    <property type="match status" value="1"/>
</dbReference>
<protein>
    <submittedName>
        <fullName evidence="2">Cyclic nucleotide-binding protein</fullName>
    </submittedName>
</protein>
<dbReference type="SMART" id="SM00100">
    <property type="entry name" value="cNMP"/>
    <property type="match status" value="2"/>
</dbReference>
<evidence type="ECO:0000259" key="1">
    <source>
        <dbReference type="PROSITE" id="PS50042"/>
    </source>
</evidence>
<dbReference type="RefSeq" id="WP_035900877.1">
    <property type="nucleotide sequence ID" value="NZ_CAAAIT010000004.1"/>
</dbReference>
<dbReference type="AlphaFoldDB" id="A0A0W0S5Z5"/>
<sequence>MKQNAENYEELILQHPLFCLLNRSNAHQLIGYAKPEHVEADQVIVVEGEPIDCIFLIISGRAEVTRAVHAQGTRQSMRISELTKGDIIGLSSEGFVSQTGLRTATVKALTPMQLLKISLYDFLSFLEQPEIKYPNLKKLSEEFLLIQFIRAHHLFSNFSHEKIQTMVKTAINIQVTAGTYLYKEGDAADACYYLLKGEVVLLNKKESSLKVIKINQMFGDAEFMKDIKRNEDAFAKIDSELLVIETELVKKFITMHQPSLFQKLFLKFSGKK</sequence>
<evidence type="ECO:0000313" key="3">
    <source>
        <dbReference type="EMBL" id="VEB35097.1"/>
    </source>
</evidence>
<evidence type="ECO:0000313" key="2">
    <source>
        <dbReference type="EMBL" id="KTC78500.1"/>
    </source>
</evidence>
<dbReference type="CDD" id="cd00038">
    <property type="entry name" value="CAP_ED"/>
    <property type="match status" value="2"/>
</dbReference>